<comment type="caution">
    <text evidence="1">The sequence shown here is derived from an EMBL/GenBank/DDBJ whole genome shotgun (WGS) entry which is preliminary data.</text>
</comment>
<reference evidence="1 2" key="1">
    <citation type="journal article" date="2023" name="Commun. Biol.">
        <title>Genome analysis of Parmales, the sister group of diatoms, reveals the evolutionary specialization of diatoms from phago-mixotrophs to photoautotrophs.</title>
        <authorList>
            <person name="Ban H."/>
            <person name="Sato S."/>
            <person name="Yoshikawa S."/>
            <person name="Yamada K."/>
            <person name="Nakamura Y."/>
            <person name="Ichinomiya M."/>
            <person name="Sato N."/>
            <person name="Blanc-Mathieu R."/>
            <person name="Endo H."/>
            <person name="Kuwata A."/>
            <person name="Ogata H."/>
        </authorList>
    </citation>
    <scope>NUCLEOTIDE SEQUENCE [LARGE SCALE GENOMIC DNA]</scope>
</reference>
<accession>A0ABQ6MY42</accession>
<organism evidence="1 2">
    <name type="scientific">Tetraparma gracilis</name>
    <dbReference type="NCBI Taxonomy" id="2962635"/>
    <lineage>
        <taxon>Eukaryota</taxon>
        <taxon>Sar</taxon>
        <taxon>Stramenopiles</taxon>
        <taxon>Ochrophyta</taxon>
        <taxon>Bolidophyceae</taxon>
        <taxon>Parmales</taxon>
        <taxon>Triparmaceae</taxon>
        <taxon>Tetraparma</taxon>
    </lineage>
</organism>
<gene>
    <name evidence="1" type="ORF">TeGR_g13590</name>
</gene>
<name>A0ABQ6MY42_9STRA</name>
<keyword evidence="2" id="KW-1185">Reference proteome</keyword>
<proteinExistence type="predicted"/>
<sequence>MPPKSIKVHARVLDKTVVVSCGAGMQRLKWLGNVAISRWDEDTMQGWRTLGEPVKIINSEGEELDMGLTIRDILEDGTEITVVPTVDDKDVVARSPSALTQSSPCPSSWNCINSEGGELDTGLAIRDILEDGTEITVVPTVDDKDVVAR</sequence>
<evidence type="ECO:0000313" key="2">
    <source>
        <dbReference type="Proteomes" id="UP001165060"/>
    </source>
</evidence>
<evidence type="ECO:0000313" key="1">
    <source>
        <dbReference type="EMBL" id="GMI35565.1"/>
    </source>
</evidence>
<protein>
    <recommendedName>
        <fullName evidence="3">Par3/HAL N-terminal domain-containing protein</fullName>
    </recommendedName>
</protein>
<evidence type="ECO:0008006" key="3">
    <source>
        <dbReference type="Google" id="ProtNLM"/>
    </source>
</evidence>
<dbReference type="Proteomes" id="UP001165060">
    <property type="component" value="Unassembled WGS sequence"/>
</dbReference>
<dbReference type="EMBL" id="BRYB01001881">
    <property type="protein sequence ID" value="GMI35565.1"/>
    <property type="molecule type" value="Genomic_DNA"/>
</dbReference>